<sequence length="230" mass="26874">MNGGSFLLLNAKPPNMLRGRKHYKCHSISLRGKHHNALKRSGSMLFFMNEHLAEMILLNLDAHTLAACEAVSTKWRAVLAKGQLWRKVIERNVRTDNMWRGLSEKKKWRKFILVSRDCAAHEICDNYRVPYEMMRGSAEMCDFHHISYAFSQLLRKFRELFPKVVSDIAKIESNWRNGVYKLSSINCRSENSKGVYCLQYDDEKIVSGLRDNTIKVVSRYASWFHTYCVF</sequence>
<dbReference type="InterPro" id="IPR050995">
    <property type="entry name" value="WD-F-box_domain-protein"/>
</dbReference>
<keyword evidence="3" id="KW-1185">Reference proteome</keyword>
<accession>A0A3P6SYU4</accession>
<dbReference type="SMART" id="SM00256">
    <property type="entry name" value="FBOX"/>
    <property type="match status" value="1"/>
</dbReference>
<proteinExistence type="predicted"/>
<evidence type="ECO:0000313" key="2">
    <source>
        <dbReference type="EMBL" id="VDK73155.1"/>
    </source>
</evidence>
<dbReference type="InterPro" id="IPR036047">
    <property type="entry name" value="F-box-like_dom_sf"/>
</dbReference>
<dbReference type="Pfam" id="PF12937">
    <property type="entry name" value="F-box-like"/>
    <property type="match status" value="1"/>
</dbReference>
<dbReference type="PANTHER" id="PTHR14604:SF4">
    <property type="entry name" value="F-BOX DOMAIN-CONTAINING PROTEIN"/>
    <property type="match status" value="1"/>
</dbReference>
<gene>
    <name evidence="2" type="ORF">CGOC_LOCUS6908</name>
</gene>
<dbReference type="PANTHER" id="PTHR14604">
    <property type="entry name" value="WD40 REPEAT PF20"/>
    <property type="match status" value="1"/>
</dbReference>
<organism evidence="2 3">
    <name type="scientific">Cylicostephanus goldi</name>
    <name type="common">Nematode worm</name>
    <dbReference type="NCBI Taxonomy" id="71465"/>
    <lineage>
        <taxon>Eukaryota</taxon>
        <taxon>Metazoa</taxon>
        <taxon>Ecdysozoa</taxon>
        <taxon>Nematoda</taxon>
        <taxon>Chromadorea</taxon>
        <taxon>Rhabditida</taxon>
        <taxon>Rhabditina</taxon>
        <taxon>Rhabditomorpha</taxon>
        <taxon>Strongyloidea</taxon>
        <taxon>Strongylidae</taxon>
        <taxon>Cylicostephanus</taxon>
    </lineage>
</organism>
<dbReference type="InterPro" id="IPR001810">
    <property type="entry name" value="F-box_dom"/>
</dbReference>
<dbReference type="SUPFAM" id="SSF81383">
    <property type="entry name" value="F-box domain"/>
    <property type="match status" value="1"/>
</dbReference>
<dbReference type="Gene3D" id="1.20.1280.50">
    <property type="match status" value="1"/>
</dbReference>
<reference evidence="2 3" key="1">
    <citation type="submission" date="2018-11" db="EMBL/GenBank/DDBJ databases">
        <authorList>
            <consortium name="Pathogen Informatics"/>
        </authorList>
    </citation>
    <scope>NUCLEOTIDE SEQUENCE [LARGE SCALE GENOMIC DNA]</scope>
</reference>
<dbReference type="OrthoDB" id="19711at2759"/>
<protein>
    <recommendedName>
        <fullName evidence="1">F-box domain-containing protein</fullName>
    </recommendedName>
</protein>
<name>A0A3P6SYU4_CYLGO</name>
<dbReference type="AlphaFoldDB" id="A0A3P6SYU4"/>
<dbReference type="EMBL" id="UYRV01023180">
    <property type="protein sequence ID" value="VDK73155.1"/>
    <property type="molecule type" value="Genomic_DNA"/>
</dbReference>
<dbReference type="Proteomes" id="UP000271889">
    <property type="component" value="Unassembled WGS sequence"/>
</dbReference>
<evidence type="ECO:0000259" key="1">
    <source>
        <dbReference type="SMART" id="SM00256"/>
    </source>
</evidence>
<evidence type="ECO:0000313" key="3">
    <source>
        <dbReference type="Proteomes" id="UP000271889"/>
    </source>
</evidence>
<feature type="domain" description="F-box" evidence="1">
    <location>
        <begin position="48"/>
        <end position="88"/>
    </location>
</feature>